<dbReference type="Proteomes" id="UP000036367">
    <property type="component" value="Unassembled WGS sequence"/>
</dbReference>
<proteinExistence type="predicted"/>
<accession>A0A0J1BI71</accession>
<sequence>MPQMDKLDWGENLWKPMKISESVKNEWIKLTLLPRGRFS</sequence>
<dbReference type="EMBL" id="LECT01000016">
    <property type="protein sequence ID" value="KLU06158.1"/>
    <property type="molecule type" value="Genomic_DNA"/>
</dbReference>
<dbReference type="AlphaFoldDB" id="A0A0J1BI71"/>
<comment type="caution">
    <text evidence="1">The sequence shown here is derived from an EMBL/GenBank/DDBJ whole genome shotgun (WGS) entry which is preliminary data.</text>
</comment>
<protein>
    <submittedName>
        <fullName evidence="1">Uncharacterized protein</fullName>
    </submittedName>
</protein>
<reference evidence="1" key="1">
    <citation type="submission" date="2015-05" db="EMBL/GenBank/DDBJ databases">
        <title>Permanent draft genome of Rhodopirellula islandicus K833.</title>
        <authorList>
            <person name="Kizina J."/>
            <person name="Richter M."/>
            <person name="Glockner F.O."/>
            <person name="Harder J."/>
        </authorList>
    </citation>
    <scope>NUCLEOTIDE SEQUENCE [LARGE SCALE GENOMIC DNA]</scope>
    <source>
        <strain evidence="1">K833</strain>
    </source>
</reference>
<keyword evidence="2" id="KW-1185">Reference proteome</keyword>
<dbReference type="PATRIC" id="fig|595434.4.peg.1927"/>
<organism evidence="1 2">
    <name type="scientific">Rhodopirellula islandica</name>
    <dbReference type="NCBI Taxonomy" id="595434"/>
    <lineage>
        <taxon>Bacteria</taxon>
        <taxon>Pseudomonadati</taxon>
        <taxon>Planctomycetota</taxon>
        <taxon>Planctomycetia</taxon>
        <taxon>Pirellulales</taxon>
        <taxon>Pirellulaceae</taxon>
        <taxon>Rhodopirellula</taxon>
    </lineage>
</organism>
<gene>
    <name evidence="1" type="ORF">RISK_002009</name>
</gene>
<dbReference type="STRING" id="595434.RISK_002009"/>
<evidence type="ECO:0000313" key="1">
    <source>
        <dbReference type="EMBL" id="KLU06158.1"/>
    </source>
</evidence>
<name>A0A0J1BI71_RHOIS</name>
<evidence type="ECO:0000313" key="2">
    <source>
        <dbReference type="Proteomes" id="UP000036367"/>
    </source>
</evidence>